<proteinExistence type="predicted"/>
<keyword evidence="1" id="KW-0472">Membrane</keyword>
<sequence length="111" mass="13233">MGKFWDTIDLLVEKDWKRTDVIVRDWMEDVITNRNMKVIEEERKGSVENVFGMDRSTTITFEHLDSKIEDFLRNLKVPKLICTYVNFVFYYSFMGGSFNILILRLLSLPTR</sequence>
<evidence type="ECO:0000313" key="3">
    <source>
        <dbReference type="Proteomes" id="UP001516400"/>
    </source>
</evidence>
<gene>
    <name evidence="2" type="ORF">HHI36_005947</name>
</gene>
<organism evidence="2 3">
    <name type="scientific">Cryptolaemus montrouzieri</name>
    <dbReference type="NCBI Taxonomy" id="559131"/>
    <lineage>
        <taxon>Eukaryota</taxon>
        <taxon>Metazoa</taxon>
        <taxon>Ecdysozoa</taxon>
        <taxon>Arthropoda</taxon>
        <taxon>Hexapoda</taxon>
        <taxon>Insecta</taxon>
        <taxon>Pterygota</taxon>
        <taxon>Neoptera</taxon>
        <taxon>Endopterygota</taxon>
        <taxon>Coleoptera</taxon>
        <taxon>Polyphaga</taxon>
        <taxon>Cucujiformia</taxon>
        <taxon>Coccinelloidea</taxon>
        <taxon>Coccinellidae</taxon>
        <taxon>Scymninae</taxon>
        <taxon>Scymnini</taxon>
        <taxon>Cryptolaemus</taxon>
    </lineage>
</organism>
<name>A0ABD2NVV3_9CUCU</name>
<evidence type="ECO:0000256" key="1">
    <source>
        <dbReference type="SAM" id="Phobius"/>
    </source>
</evidence>
<protein>
    <submittedName>
        <fullName evidence="2">Uncharacterized protein</fullName>
    </submittedName>
</protein>
<dbReference type="AlphaFoldDB" id="A0ABD2NVV3"/>
<keyword evidence="3" id="KW-1185">Reference proteome</keyword>
<keyword evidence="1" id="KW-0812">Transmembrane</keyword>
<keyword evidence="1" id="KW-1133">Transmembrane helix</keyword>
<dbReference type="EMBL" id="JABFTP020000144">
    <property type="protein sequence ID" value="KAL3282780.1"/>
    <property type="molecule type" value="Genomic_DNA"/>
</dbReference>
<feature type="transmembrane region" description="Helical" evidence="1">
    <location>
        <begin position="88"/>
        <end position="106"/>
    </location>
</feature>
<evidence type="ECO:0000313" key="2">
    <source>
        <dbReference type="EMBL" id="KAL3282780.1"/>
    </source>
</evidence>
<reference evidence="2 3" key="1">
    <citation type="journal article" date="2021" name="BMC Biol.">
        <title>Horizontally acquired antibacterial genes associated with adaptive radiation of ladybird beetles.</title>
        <authorList>
            <person name="Li H.S."/>
            <person name="Tang X.F."/>
            <person name="Huang Y.H."/>
            <person name="Xu Z.Y."/>
            <person name="Chen M.L."/>
            <person name="Du X.Y."/>
            <person name="Qiu B.Y."/>
            <person name="Chen P.T."/>
            <person name="Zhang W."/>
            <person name="Slipinski A."/>
            <person name="Escalona H.E."/>
            <person name="Waterhouse R.M."/>
            <person name="Zwick A."/>
            <person name="Pang H."/>
        </authorList>
    </citation>
    <scope>NUCLEOTIDE SEQUENCE [LARGE SCALE GENOMIC DNA]</scope>
    <source>
        <strain evidence="2">SYSU2018</strain>
    </source>
</reference>
<accession>A0ABD2NVV3</accession>
<comment type="caution">
    <text evidence="2">The sequence shown here is derived from an EMBL/GenBank/DDBJ whole genome shotgun (WGS) entry which is preliminary data.</text>
</comment>
<dbReference type="Proteomes" id="UP001516400">
    <property type="component" value="Unassembled WGS sequence"/>
</dbReference>